<accession>A0A5C3LJY7</accession>
<reference evidence="2 3" key="1">
    <citation type="journal article" date="2019" name="Nat. Ecol. Evol.">
        <title>Megaphylogeny resolves global patterns of mushroom evolution.</title>
        <authorList>
            <person name="Varga T."/>
            <person name="Krizsan K."/>
            <person name="Foldi C."/>
            <person name="Dima B."/>
            <person name="Sanchez-Garcia M."/>
            <person name="Sanchez-Ramirez S."/>
            <person name="Szollosi G.J."/>
            <person name="Szarkandi J.G."/>
            <person name="Papp V."/>
            <person name="Albert L."/>
            <person name="Andreopoulos W."/>
            <person name="Angelini C."/>
            <person name="Antonin V."/>
            <person name="Barry K.W."/>
            <person name="Bougher N.L."/>
            <person name="Buchanan P."/>
            <person name="Buyck B."/>
            <person name="Bense V."/>
            <person name="Catcheside P."/>
            <person name="Chovatia M."/>
            <person name="Cooper J."/>
            <person name="Damon W."/>
            <person name="Desjardin D."/>
            <person name="Finy P."/>
            <person name="Geml J."/>
            <person name="Haridas S."/>
            <person name="Hughes K."/>
            <person name="Justo A."/>
            <person name="Karasinski D."/>
            <person name="Kautmanova I."/>
            <person name="Kiss B."/>
            <person name="Kocsube S."/>
            <person name="Kotiranta H."/>
            <person name="LaButti K.M."/>
            <person name="Lechner B.E."/>
            <person name="Liimatainen K."/>
            <person name="Lipzen A."/>
            <person name="Lukacs Z."/>
            <person name="Mihaltcheva S."/>
            <person name="Morgado L.N."/>
            <person name="Niskanen T."/>
            <person name="Noordeloos M.E."/>
            <person name="Ohm R.A."/>
            <person name="Ortiz-Santana B."/>
            <person name="Ovrebo C."/>
            <person name="Racz N."/>
            <person name="Riley R."/>
            <person name="Savchenko A."/>
            <person name="Shiryaev A."/>
            <person name="Soop K."/>
            <person name="Spirin V."/>
            <person name="Szebenyi C."/>
            <person name="Tomsovsky M."/>
            <person name="Tulloss R.E."/>
            <person name="Uehling J."/>
            <person name="Grigoriev I.V."/>
            <person name="Vagvolgyi C."/>
            <person name="Papp T."/>
            <person name="Martin F.M."/>
            <person name="Miettinen O."/>
            <person name="Hibbett D.S."/>
            <person name="Nagy L.G."/>
        </authorList>
    </citation>
    <scope>NUCLEOTIDE SEQUENCE [LARGE SCALE GENOMIC DNA]</scope>
    <source>
        <strain evidence="2 3">CBS 121175</strain>
    </source>
</reference>
<dbReference type="AlphaFoldDB" id="A0A5C3LJY7"/>
<keyword evidence="1" id="KW-0812">Transmembrane</keyword>
<dbReference type="OrthoDB" id="2355659at2759"/>
<evidence type="ECO:0000313" key="2">
    <source>
        <dbReference type="EMBL" id="TFK28941.1"/>
    </source>
</evidence>
<keyword evidence="1" id="KW-0472">Membrane</keyword>
<evidence type="ECO:0000313" key="3">
    <source>
        <dbReference type="Proteomes" id="UP000307440"/>
    </source>
</evidence>
<keyword evidence="1" id="KW-1133">Transmembrane helix</keyword>
<proteinExistence type="predicted"/>
<dbReference type="EMBL" id="ML210152">
    <property type="protein sequence ID" value="TFK28941.1"/>
    <property type="molecule type" value="Genomic_DNA"/>
</dbReference>
<feature type="transmembrane region" description="Helical" evidence="1">
    <location>
        <begin position="114"/>
        <end position="137"/>
    </location>
</feature>
<keyword evidence="3" id="KW-1185">Reference proteome</keyword>
<protein>
    <submittedName>
        <fullName evidence="2">Uncharacterized protein</fullName>
    </submittedName>
</protein>
<dbReference type="Proteomes" id="UP000307440">
    <property type="component" value="Unassembled WGS sequence"/>
</dbReference>
<feature type="transmembrane region" description="Helical" evidence="1">
    <location>
        <begin position="20"/>
        <end position="38"/>
    </location>
</feature>
<organism evidence="2 3">
    <name type="scientific">Coprinopsis marcescibilis</name>
    <name type="common">Agaric fungus</name>
    <name type="synonym">Psathyrella marcescibilis</name>
    <dbReference type="NCBI Taxonomy" id="230819"/>
    <lineage>
        <taxon>Eukaryota</taxon>
        <taxon>Fungi</taxon>
        <taxon>Dikarya</taxon>
        <taxon>Basidiomycota</taxon>
        <taxon>Agaricomycotina</taxon>
        <taxon>Agaricomycetes</taxon>
        <taxon>Agaricomycetidae</taxon>
        <taxon>Agaricales</taxon>
        <taxon>Agaricineae</taxon>
        <taxon>Psathyrellaceae</taxon>
        <taxon>Coprinopsis</taxon>
    </lineage>
</organism>
<sequence length="248" mass="28130">MGDSVWWWIDSLKLLRCLLVLYFAMDTGVCALGFSGILKNNLAYIRSYRDYSIVDTAFSGSLIVLATYGAFRGQTRASVCEQISQYPELMRDMLEMGLSIENCEQGIERAVLSLLAILCVVMAVRLYFLLAVCKYYSHLDRHQYRQRGLFGIGYRTLGPNSSPRSTATFGHNSTTLQRIYLLPRQPQQGDDRADVVYAPVPLDSLPIQMQVQTMEAWVHRPNTILSPQTYHFEHLGRRYPGPNTSKSG</sequence>
<evidence type="ECO:0000256" key="1">
    <source>
        <dbReference type="SAM" id="Phobius"/>
    </source>
</evidence>
<name>A0A5C3LJY7_COPMA</name>
<gene>
    <name evidence="2" type="ORF">FA15DRAFT_664585</name>
</gene>